<gene>
    <name evidence="1" type="ordered locus">midi_00963</name>
</gene>
<dbReference type="HOGENOM" id="CLU_2955479_0_0_5"/>
<sequence>MNSVPQEEIDNFIVVGKLSLDGRMARVPGVLPAAIKANAKNLGLICPQANEREASWSGN</sequence>
<dbReference type="EMBL" id="CP002130">
    <property type="protein sequence ID" value="AEI89244.1"/>
    <property type="molecule type" value="Genomic_DNA"/>
</dbReference>
<evidence type="ECO:0000313" key="2">
    <source>
        <dbReference type="Proteomes" id="UP000006639"/>
    </source>
</evidence>
<dbReference type="Pfam" id="PF13541">
    <property type="entry name" value="ChlI"/>
    <property type="match status" value="1"/>
</dbReference>
<dbReference type="Proteomes" id="UP000006639">
    <property type="component" value="Chromosome"/>
</dbReference>
<evidence type="ECO:0000313" key="1">
    <source>
        <dbReference type="EMBL" id="AEI89244.1"/>
    </source>
</evidence>
<proteinExistence type="predicted"/>
<protein>
    <submittedName>
        <fullName evidence="1">Uncharacterized protein</fullName>
    </submittedName>
</protein>
<dbReference type="AlphaFoldDB" id="F7XX45"/>
<reference evidence="1 2" key="1">
    <citation type="journal article" date="2011" name="Mol. Biol. Evol.">
        <title>Phylogenomic evidence for the presence of a flagellum and cbb3 oxidase in the free-living mitochondrial ancestor.</title>
        <authorList>
            <person name="Sassera D."/>
            <person name="Lo N."/>
            <person name="Epis S."/>
            <person name="D'Auria G."/>
            <person name="Montagna M."/>
            <person name="Comandatore F."/>
            <person name="Horner D."/>
            <person name="Pereto J."/>
            <person name="Luciano A.M."/>
            <person name="Franciosi F."/>
            <person name="Ferri E."/>
            <person name="Crotti E."/>
            <person name="Bazzocchi C."/>
            <person name="Daffonchio D."/>
            <person name="Sacchi L."/>
            <person name="Moya A."/>
            <person name="Latorre A."/>
            <person name="Bandi C."/>
        </authorList>
    </citation>
    <scope>NUCLEOTIDE SEQUENCE [LARGE SCALE GENOMIC DNA]</scope>
    <source>
        <strain evidence="1 2">IricVA</strain>
    </source>
</reference>
<keyword evidence="2" id="KW-1185">Reference proteome</keyword>
<dbReference type="STRING" id="696127.midi_00963"/>
<accession>F7XX45</accession>
<organism evidence="1 2">
    <name type="scientific">Midichloria mitochondrii (strain IricVA)</name>
    <dbReference type="NCBI Taxonomy" id="696127"/>
    <lineage>
        <taxon>Bacteria</taxon>
        <taxon>Pseudomonadati</taxon>
        <taxon>Pseudomonadota</taxon>
        <taxon>Alphaproteobacteria</taxon>
        <taxon>Rickettsiales</taxon>
        <taxon>Candidatus Midichloriaceae</taxon>
        <taxon>Candidatus Midichloria</taxon>
    </lineage>
</organism>
<name>F7XX45_MIDMI</name>
<dbReference type="KEGG" id="mmn:midi_00963"/>